<dbReference type="KEGG" id="hhy:Halhy_0953"/>
<evidence type="ECO:0008006" key="4">
    <source>
        <dbReference type="Google" id="ProtNLM"/>
    </source>
</evidence>
<keyword evidence="3" id="KW-1185">Reference proteome</keyword>
<dbReference type="Proteomes" id="UP000008461">
    <property type="component" value="Chromosome"/>
</dbReference>
<dbReference type="eggNOG" id="ENOG5033P9C">
    <property type="taxonomic scope" value="Bacteria"/>
</dbReference>
<protein>
    <recommendedName>
        <fullName evidence="4">DUF4252 domain-containing protein</fullName>
    </recommendedName>
</protein>
<dbReference type="InterPro" id="IPR025348">
    <property type="entry name" value="DUF4252"/>
</dbReference>
<name>F4KP60_HALH1</name>
<gene>
    <name evidence="2" type="ordered locus">Halhy_0953</name>
</gene>
<keyword evidence="1" id="KW-0732">Signal</keyword>
<dbReference type="HOGENOM" id="CLU_1560788_0_0_10"/>
<reference evidence="2 3" key="1">
    <citation type="journal article" date="2011" name="Stand. Genomic Sci.">
        <title>Complete genome sequence of Haliscomenobacter hydrossis type strain (O).</title>
        <authorList>
            <consortium name="US DOE Joint Genome Institute (JGI-PGF)"/>
            <person name="Daligault H."/>
            <person name="Lapidus A."/>
            <person name="Zeytun A."/>
            <person name="Nolan M."/>
            <person name="Lucas S."/>
            <person name="Del Rio T.G."/>
            <person name="Tice H."/>
            <person name="Cheng J.F."/>
            <person name="Tapia R."/>
            <person name="Han C."/>
            <person name="Goodwin L."/>
            <person name="Pitluck S."/>
            <person name="Liolios K."/>
            <person name="Pagani I."/>
            <person name="Ivanova N."/>
            <person name="Huntemann M."/>
            <person name="Mavromatis K."/>
            <person name="Mikhailova N."/>
            <person name="Pati A."/>
            <person name="Chen A."/>
            <person name="Palaniappan K."/>
            <person name="Land M."/>
            <person name="Hauser L."/>
            <person name="Brambilla E.M."/>
            <person name="Rohde M."/>
            <person name="Verbarg S."/>
            <person name="Goker M."/>
            <person name="Bristow J."/>
            <person name="Eisen J.A."/>
            <person name="Markowitz V."/>
            <person name="Hugenholtz P."/>
            <person name="Kyrpides N.C."/>
            <person name="Klenk H.P."/>
            <person name="Woyke T."/>
        </authorList>
    </citation>
    <scope>NUCLEOTIDE SEQUENCE [LARGE SCALE GENOMIC DNA]</scope>
    <source>
        <strain evidence="3">ATCC 27775 / DSM 1100 / LMG 10767 / O</strain>
    </source>
</reference>
<evidence type="ECO:0000313" key="3">
    <source>
        <dbReference type="Proteomes" id="UP000008461"/>
    </source>
</evidence>
<feature type="signal peptide" evidence="1">
    <location>
        <begin position="1"/>
        <end position="21"/>
    </location>
</feature>
<accession>F4KP60</accession>
<evidence type="ECO:0000256" key="1">
    <source>
        <dbReference type="SAM" id="SignalP"/>
    </source>
</evidence>
<organism evidence="2 3">
    <name type="scientific">Haliscomenobacter hydrossis (strain ATCC 27775 / DSM 1100 / LMG 10767 / O)</name>
    <dbReference type="NCBI Taxonomy" id="760192"/>
    <lineage>
        <taxon>Bacteria</taxon>
        <taxon>Pseudomonadati</taxon>
        <taxon>Bacteroidota</taxon>
        <taxon>Saprospiria</taxon>
        <taxon>Saprospirales</taxon>
        <taxon>Haliscomenobacteraceae</taxon>
        <taxon>Haliscomenobacter</taxon>
    </lineage>
</organism>
<evidence type="ECO:0000313" key="2">
    <source>
        <dbReference type="EMBL" id="AEE48854.1"/>
    </source>
</evidence>
<proteinExistence type="predicted"/>
<sequence>MKIKHFFTLAIIAVAAVQGMAQNSAASAIDKYFASYVEDKRFSVVYISPKLFQMIGKIDTKILDMENDAEAKAVLEMAKDLQGLRILTTDETPEAFYKEAKAKINTKEYEVLMTVRDKDGDNVEFLIKETNNIISELLLLSSGDDEFVLLSFMGTLDLNKITRLAKEIEKK</sequence>
<dbReference type="EMBL" id="CP002691">
    <property type="protein sequence ID" value="AEE48854.1"/>
    <property type="molecule type" value="Genomic_DNA"/>
</dbReference>
<dbReference type="Pfam" id="PF14060">
    <property type="entry name" value="DUF4252"/>
    <property type="match status" value="1"/>
</dbReference>
<dbReference type="AlphaFoldDB" id="F4KP60"/>
<reference key="2">
    <citation type="submission" date="2011-04" db="EMBL/GenBank/DDBJ databases">
        <title>Complete sequence of chromosome of Haliscomenobacter hydrossis DSM 1100.</title>
        <authorList>
            <consortium name="US DOE Joint Genome Institute (JGI-PGF)"/>
            <person name="Lucas S."/>
            <person name="Han J."/>
            <person name="Lapidus A."/>
            <person name="Bruce D."/>
            <person name="Goodwin L."/>
            <person name="Pitluck S."/>
            <person name="Peters L."/>
            <person name="Kyrpides N."/>
            <person name="Mavromatis K."/>
            <person name="Ivanova N."/>
            <person name="Ovchinnikova G."/>
            <person name="Pagani I."/>
            <person name="Daligault H."/>
            <person name="Detter J.C."/>
            <person name="Han C."/>
            <person name="Land M."/>
            <person name="Hauser L."/>
            <person name="Markowitz V."/>
            <person name="Cheng J.-F."/>
            <person name="Hugenholtz P."/>
            <person name="Woyke T."/>
            <person name="Wu D."/>
            <person name="Verbarg S."/>
            <person name="Frueling A."/>
            <person name="Brambilla E."/>
            <person name="Klenk H.-P."/>
            <person name="Eisen J.A."/>
        </authorList>
    </citation>
    <scope>NUCLEOTIDE SEQUENCE</scope>
    <source>
        <strain>DSM 1100</strain>
    </source>
</reference>
<dbReference type="OrthoDB" id="1118838at2"/>
<dbReference type="RefSeq" id="WP_013763412.1">
    <property type="nucleotide sequence ID" value="NC_015510.1"/>
</dbReference>
<feature type="chain" id="PRO_5003310022" description="DUF4252 domain-containing protein" evidence="1">
    <location>
        <begin position="22"/>
        <end position="171"/>
    </location>
</feature>
<dbReference type="STRING" id="760192.Halhy_0953"/>